<feature type="compositionally biased region" description="Polar residues" evidence="1">
    <location>
        <begin position="85"/>
        <end position="94"/>
    </location>
</feature>
<proteinExistence type="predicted"/>
<feature type="region of interest" description="Disordered" evidence="1">
    <location>
        <begin position="68"/>
        <end position="94"/>
    </location>
</feature>
<keyword evidence="2" id="KW-0732">Signal</keyword>
<evidence type="ECO:0000256" key="2">
    <source>
        <dbReference type="SAM" id="SignalP"/>
    </source>
</evidence>
<dbReference type="EMBL" id="OX395142">
    <property type="protein sequence ID" value="CAI5796560.1"/>
    <property type="molecule type" value="Genomic_DNA"/>
</dbReference>
<dbReference type="InterPro" id="IPR036438">
    <property type="entry name" value="Insulin-like_sf"/>
</dbReference>
<dbReference type="Proteomes" id="UP001178461">
    <property type="component" value="Chromosome 17"/>
</dbReference>
<sequence>MEMGKMSLDHLLLLLLVTLPIEVLPQHIRRHCARHYFKAVEYICETYNYASSLLDDLRYSGPPRVELAEDHHRPNAEPSPGHFFDSNNPRNNSMDAAEEKARQKIKYIIGIAGRVRSGFPQVKRFKRQEMYLPRKCCTVGCSVEEIIDAHC</sequence>
<evidence type="ECO:0000256" key="1">
    <source>
        <dbReference type="SAM" id="MobiDB-lite"/>
    </source>
</evidence>
<feature type="chain" id="PRO_5041393659" evidence="2">
    <location>
        <begin position="26"/>
        <end position="151"/>
    </location>
</feature>
<accession>A0AA35LHU2</accession>
<reference evidence="3" key="1">
    <citation type="submission" date="2022-12" db="EMBL/GenBank/DDBJ databases">
        <authorList>
            <person name="Alioto T."/>
            <person name="Alioto T."/>
            <person name="Gomez Garrido J."/>
        </authorList>
    </citation>
    <scope>NUCLEOTIDE SEQUENCE</scope>
</reference>
<evidence type="ECO:0000313" key="3">
    <source>
        <dbReference type="EMBL" id="CAI5796560.1"/>
    </source>
</evidence>
<protein>
    <submittedName>
        <fullName evidence="3">---NA</fullName>
    </submittedName>
</protein>
<gene>
    <name evidence="3" type="ORF">PODLI_1B011116</name>
</gene>
<dbReference type="AlphaFoldDB" id="A0AA35LHU2"/>
<organism evidence="3 4">
    <name type="scientific">Podarcis lilfordi</name>
    <name type="common">Lilford's wall lizard</name>
    <dbReference type="NCBI Taxonomy" id="74358"/>
    <lineage>
        <taxon>Eukaryota</taxon>
        <taxon>Metazoa</taxon>
        <taxon>Chordata</taxon>
        <taxon>Craniata</taxon>
        <taxon>Vertebrata</taxon>
        <taxon>Euteleostomi</taxon>
        <taxon>Lepidosauria</taxon>
        <taxon>Squamata</taxon>
        <taxon>Bifurcata</taxon>
        <taxon>Unidentata</taxon>
        <taxon>Episquamata</taxon>
        <taxon>Laterata</taxon>
        <taxon>Lacertibaenia</taxon>
        <taxon>Lacertidae</taxon>
        <taxon>Podarcis</taxon>
    </lineage>
</organism>
<evidence type="ECO:0000313" key="4">
    <source>
        <dbReference type="Proteomes" id="UP001178461"/>
    </source>
</evidence>
<feature type="signal peptide" evidence="2">
    <location>
        <begin position="1"/>
        <end position="25"/>
    </location>
</feature>
<name>A0AA35LHU2_9SAUR</name>
<dbReference type="SUPFAM" id="SSF56994">
    <property type="entry name" value="Insulin-like"/>
    <property type="match status" value="1"/>
</dbReference>
<keyword evidence="4" id="KW-1185">Reference proteome</keyword>